<keyword evidence="2" id="KW-0479">Metal-binding</keyword>
<dbReference type="Pfam" id="PF00293">
    <property type="entry name" value="NUDIX"/>
    <property type="match status" value="1"/>
</dbReference>
<accession>A0ABD1Q8H3</accession>
<dbReference type="FunFam" id="3.90.79.10:FF:000015">
    <property type="entry name" value="Nudix hydrolase 8"/>
    <property type="match status" value="1"/>
</dbReference>
<name>A0ABD1Q8H3_9LAMI</name>
<evidence type="ECO:0000259" key="5">
    <source>
        <dbReference type="PROSITE" id="PS51462"/>
    </source>
</evidence>
<dbReference type="CDD" id="cd04670">
    <property type="entry name" value="NUDIX_ASFGF2_Nudt6"/>
    <property type="match status" value="1"/>
</dbReference>
<evidence type="ECO:0000313" key="7">
    <source>
        <dbReference type="Proteomes" id="UP001604336"/>
    </source>
</evidence>
<dbReference type="InterPro" id="IPR000086">
    <property type="entry name" value="NUDIX_hydrolase_dom"/>
</dbReference>
<dbReference type="InterPro" id="IPR015797">
    <property type="entry name" value="NUDIX_hydrolase-like_dom_sf"/>
</dbReference>
<dbReference type="FunFam" id="3.40.630.30:FF:000016">
    <property type="entry name" value="nudix hydrolase 2"/>
    <property type="match status" value="1"/>
</dbReference>
<feature type="compositionally biased region" description="Pro residues" evidence="4">
    <location>
        <begin position="394"/>
        <end position="407"/>
    </location>
</feature>
<feature type="region of interest" description="Disordered" evidence="4">
    <location>
        <begin position="383"/>
        <end position="450"/>
    </location>
</feature>
<comment type="caution">
    <text evidence="6">The sequence shown here is derived from an EMBL/GenBank/DDBJ whole genome shotgun (WGS) entry which is preliminary data.</text>
</comment>
<dbReference type="EMBL" id="JBFOLK010000012">
    <property type="protein sequence ID" value="KAL2472518.1"/>
    <property type="molecule type" value="Genomic_DNA"/>
</dbReference>
<dbReference type="InterPro" id="IPR020084">
    <property type="entry name" value="NUDIX_hydrolase_CS"/>
</dbReference>
<dbReference type="Gene3D" id="3.90.79.10">
    <property type="entry name" value="Nucleoside Triphosphate Pyrophosphohydrolase"/>
    <property type="match status" value="1"/>
</dbReference>
<dbReference type="InterPro" id="IPR003293">
    <property type="entry name" value="Nudix_hydrolase6-like"/>
</dbReference>
<dbReference type="PROSITE" id="PS51462">
    <property type="entry name" value="NUDIX"/>
    <property type="match status" value="1"/>
</dbReference>
<reference evidence="7" key="1">
    <citation type="submission" date="2024-07" db="EMBL/GenBank/DDBJ databases">
        <title>Two chromosome-level genome assemblies of Korean endemic species Abeliophyllum distichum and Forsythia ovata (Oleaceae).</title>
        <authorList>
            <person name="Jang H."/>
        </authorList>
    </citation>
    <scope>NUCLEOTIDE SEQUENCE [LARGE SCALE GENOMIC DNA]</scope>
</reference>
<dbReference type="InterPro" id="IPR040618">
    <property type="entry name" value="Pre-Nudix"/>
</dbReference>
<dbReference type="PANTHER" id="PTHR13994">
    <property type="entry name" value="NUDIX HYDROLASE RELATED"/>
    <property type="match status" value="1"/>
</dbReference>
<proteinExistence type="inferred from homology"/>
<gene>
    <name evidence="6" type="ORF">Adt_40654</name>
</gene>
<evidence type="ECO:0000313" key="6">
    <source>
        <dbReference type="EMBL" id="KAL2472518.1"/>
    </source>
</evidence>
<evidence type="ECO:0000256" key="3">
    <source>
        <dbReference type="ARBA" id="ARBA00022801"/>
    </source>
</evidence>
<dbReference type="PRINTS" id="PR01356">
    <property type="entry name" value="GFGPROTEIN"/>
</dbReference>
<dbReference type="GO" id="GO:0016787">
    <property type="term" value="F:hydrolase activity"/>
    <property type="evidence" value="ECO:0007669"/>
    <property type="project" value="UniProtKB-KW"/>
</dbReference>
<dbReference type="AlphaFoldDB" id="A0ABD1Q8H3"/>
<evidence type="ECO:0000256" key="1">
    <source>
        <dbReference type="ARBA" id="ARBA00005582"/>
    </source>
</evidence>
<dbReference type="PANTHER" id="PTHR13994:SF13">
    <property type="entry name" value="FI03680P"/>
    <property type="match status" value="1"/>
</dbReference>
<dbReference type="Proteomes" id="UP001604336">
    <property type="component" value="Unassembled WGS sequence"/>
</dbReference>
<dbReference type="GO" id="GO:0046872">
    <property type="term" value="F:metal ion binding"/>
    <property type="evidence" value="ECO:0007669"/>
    <property type="project" value="UniProtKB-KW"/>
</dbReference>
<organism evidence="6 7">
    <name type="scientific">Abeliophyllum distichum</name>
    <dbReference type="NCBI Taxonomy" id="126358"/>
    <lineage>
        <taxon>Eukaryota</taxon>
        <taxon>Viridiplantae</taxon>
        <taxon>Streptophyta</taxon>
        <taxon>Embryophyta</taxon>
        <taxon>Tracheophyta</taxon>
        <taxon>Spermatophyta</taxon>
        <taxon>Magnoliopsida</taxon>
        <taxon>eudicotyledons</taxon>
        <taxon>Gunneridae</taxon>
        <taxon>Pentapetalae</taxon>
        <taxon>asterids</taxon>
        <taxon>lamiids</taxon>
        <taxon>Lamiales</taxon>
        <taxon>Oleaceae</taxon>
        <taxon>Forsythieae</taxon>
        <taxon>Abeliophyllum</taxon>
    </lineage>
</organism>
<sequence>MEFKLFSSKSLSVGTEIMLSSSFLNSRQGVKLIPRFCSCRGIFPKASYSRTSQNGISSVSHENILDSYSYRIDGTNGSTSKMHFKDKRVLDAIDDMYDGVVVNPERLPSNPNVFASMLRSSVCHWKIKGKKGIWLKLPVEKCELVPIAVQEGFQYHHAERSYVMMTYWIPDGPCLLPSNASHQVGIGGFVINERDEVLVVQEKHCAPTLLGLWKIPTGFILESEEIYTGAVREVKEETGIDTEFVEVIAFRHAHNVSFEKSDLFFICMLRPLSTQIVVDDLEIQAVKWMPLDEFVEQPLIQGDSMFKKIVEICIARLKKCYCGFPRRGCRHRSNATTSHPQQEFASAAQLAALQAQVAALTALLQDRNAAVSHLPQGPNFLSVGSSLPRALPQGPSPPPIGPSPPGAPFHTPKFPTIETPPTAAPLQAPVSLAPPSAPHFYSLTSDPNPY</sequence>
<dbReference type="Gene3D" id="3.40.630.30">
    <property type="match status" value="1"/>
</dbReference>
<keyword evidence="3 6" id="KW-0378">Hydrolase</keyword>
<feature type="domain" description="Nudix hydrolase" evidence="5">
    <location>
        <begin position="181"/>
        <end position="312"/>
    </location>
</feature>
<evidence type="ECO:0000256" key="2">
    <source>
        <dbReference type="ARBA" id="ARBA00022723"/>
    </source>
</evidence>
<dbReference type="Pfam" id="PF18290">
    <property type="entry name" value="Nudix_hydro"/>
    <property type="match status" value="1"/>
</dbReference>
<comment type="similarity">
    <text evidence="1">Belongs to the Nudix hydrolase family.</text>
</comment>
<keyword evidence="7" id="KW-1185">Reference proteome</keyword>
<dbReference type="SUPFAM" id="SSF55811">
    <property type="entry name" value="Nudix"/>
    <property type="match status" value="1"/>
</dbReference>
<protein>
    <submittedName>
        <fullName evidence="6">Nudix hydrolase 8</fullName>
    </submittedName>
</protein>
<evidence type="ECO:0000256" key="4">
    <source>
        <dbReference type="SAM" id="MobiDB-lite"/>
    </source>
</evidence>
<dbReference type="PROSITE" id="PS00893">
    <property type="entry name" value="NUDIX_BOX"/>
    <property type="match status" value="1"/>
</dbReference>